<evidence type="ECO:0000256" key="1">
    <source>
        <dbReference type="ARBA" id="ARBA00004123"/>
    </source>
</evidence>
<keyword evidence="6" id="KW-1185">Reference proteome</keyword>
<evidence type="ECO:0000256" key="4">
    <source>
        <dbReference type="SAM" id="MobiDB-lite"/>
    </source>
</evidence>
<dbReference type="Proteomes" id="UP000186922">
    <property type="component" value="Unassembled WGS sequence"/>
</dbReference>
<sequence length="269" mass="30243">MSGPSPRMCPEFDARITAQVIHHLDHSDDSSSYSVQEHAALSPARSLTSGDPLDLSSSLVPQRRPSLQWNPSGDSNFHANLVRWNTAHPASLNIPSPPMHCLNRHLETNHPLLHNQQKEDLIMPRVVENQREKFDNDPVFRRLSRESEVRYAGVPLERPMDHRRRQFELDIDRGFLIMSALSSGIHLILTFRSPRNVPEVPLPSQPHNPLPAAEIRNGKLFVQSRMILNGVAVIWNGHVDMETLDGLGRMELDTGTPEVPEAATTSGQR</sequence>
<dbReference type="InterPro" id="IPR036552">
    <property type="entry name" value="CBF_bsu_sf"/>
</dbReference>
<organism evidence="5 6">
    <name type="scientific">Ramazzottius varieornatus</name>
    <name type="common">Water bear</name>
    <name type="synonym">Tardigrade</name>
    <dbReference type="NCBI Taxonomy" id="947166"/>
    <lineage>
        <taxon>Eukaryota</taxon>
        <taxon>Metazoa</taxon>
        <taxon>Ecdysozoa</taxon>
        <taxon>Tardigrada</taxon>
        <taxon>Eutardigrada</taxon>
        <taxon>Parachela</taxon>
        <taxon>Hypsibioidea</taxon>
        <taxon>Ramazzottiidae</taxon>
        <taxon>Ramazzottius</taxon>
    </lineage>
</organism>
<comment type="caution">
    <text evidence="5">The sequence shown here is derived from an EMBL/GenBank/DDBJ whole genome shotgun (WGS) entry which is preliminary data.</text>
</comment>
<name>A0A1D1VDZ7_RAMVA</name>
<feature type="region of interest" description="Disordered" evidence="4">
    <location>
        <begin position="250"/>
        <end position="269"/>
    </location>
</feature>
<keyword evidence="2" id="KW-0539">Nucleus</keyword>
<dbReference type="STRING" id="947166.A0A1D1VDZ7"/>
<proteinExistence type="inferred from homology"/>
<feature type="region of interest" description="Disordered" evidence="4">
    <location>
        <begin position="27"/>
        <end position="59"/>
    </location>
</feature>
<dbReference type="GO" id="GO:0016513">
    <property type="term" value="C:core-binding factor complex"/>
    <property type="evidence" value="ECO:0007669"/>
    <property type="project" value="TreeGrafter"/>
</dbReference>
<gene>
    <name evidence="5" type="primary">RvY_10076-1</name>
    <name evidence="5" type="synonym">RvY_10076.1</name>
    <name evidence="5" type="ORF">RvY_10076</name>
</gene>
<comment type="similarity">
    <text evidence="3">Belongs to the CBF-beta family.</text>
</comment>
<dbReference type="Pfam" id="PF02312">
    <property type="entry name" value="CBF_beta"/>
    <property type="match status" value="1"/>
</dbReference>
<evidence type="ECO:0000256" key="3">
    <source>
        <dbReference type="ARBA" id="ARBA00025734"/>
    </source>
</evidence>
<reference evidence="5 6" key="1">
    <citation type="journal article" date="2016" name="Nat. Commun.">
        <title>Extremotolerant tardigrade genome and improved radiotolerance of human cultured cells by tardigrade-unique protein.</title>
        <authorList>
            <person name="Hashimoto T."/>
            <person name="Horikawa D.D."/>
            <person name="Saito Y."/>
            <person name="Kuwahara H."/>
            <person name="Kozuka-Hata H."/>
            <person name="Shin-I T."/>
            <person name="Minakuchi Y."/>
            <person name="Ohishi K."/>
            <person name="Motoyama A."/>
            <person name="Aizu T."/>
            <person name="Enomoto A."/>
            <person name="Kondo K."/>
            <person name="Tanaka S."/>
            <person name="Hara Y."/>
            <person name="Koshikawa S."/>
            <person name="Sagara H."/>
            <person name="Miura T."/>
            <person name="Yokobori S."/>
            <person name="Miyagawa K."/>
            <person name="Suzuki Y."/>
            <person name="Kubo T."/>
            <person name="Oyama M."/>
            <person name="Kohara Y."/>
            <person name="Fujiyama A."/>
            <person name="Arakawa K."/>
            <person name="Katayama T."/>
            <person name="Toyoda A."/>
            <person name="Kunieda T."/>
        </authorList>
    </citation>
    <scope>NUCLEOTIDE SEQUENCE [LARGE SCALE GENOMIC DNA]</scope>
    <source>
        <strain evidence="5 6">YOKOZUNA-1</strain>
    </source>
</reference>
<feature type="compositionally biased region" description="Polar residues" evidence="4">
    <location>
        <begin position="45"/>
        <end position="59"/>
    </location>
</feature>
<dbReference type="InterPro" id="IPR003417">
    <property type="entry name" value="CBF_beta"/>
</dbReference>
<dbReference type="GO" id="GO:0043565">
    <property type="term" value="F:sequence-specific DNA binding"/>
    <property type="evidence" value="ECO:0007669"/>
    <property type="project" value="TreeGrafter"/>
</dbReference>
<protein>
    <submittedName>
        <fullName evidence="5">Uncharacterized protein</fullName>
    </submittedName>
</protein>
<dbReference type="PANTHER" id="PTHR10276">
    <property type="entry name" value="CORE-BINDING FACTOR, BETA SUBUNIT"/>
    <property type="match status" value="1"/>
</dbReference>
<dbReference type="SUPFAM" id="SSF50723">
    <property type="entry name" value="Core binding factor beta, CBF"/>
    <property type="match status" value="1"/>
</dbReference>
<dbReference type="OrthoDB" id="10026505at2759"/>
<dbReference type="Gene3D" id="2.40.250.10">
    <property type="entry name" value="Core binding factor, beta subunit"/>
    <property type="match status" value="1"/>
</dbReference>
<dbReference type="GO" id="GO:0006357">
    <property type="term" value="P:regulation of transcription by RNA polymerase II"/>
    <property type="evidence" value="ECO:0007669"/>
    <property type="project" value="TreeGrafter"/>
</dbReference>
<dbReference type="GO" id="GO:0003713">
    <property type="term" value="F:transcription coactivator activity"/>
    <property type="evidence" value="ECO:0007669"/>
    <property type="project" value="InterPro"/>
</dbReference>
<evidence type="ECO:0000313" key="5">
    <source>
        <dbReference type="EMBL" id="GAU99015.1"/>
    </source>
</evidence>
<dbReference type="EMBL" id="BDGG01000005">
    <property type="protein sequence ID" value="GAU99015.1"/>
    <property type="molecule type" value="Genomic_DNA"/>
</dbReference>
<comment type="subcellular location">
    <subcellularLocation>
        <location evidence="1">Nucleus</location>
    </subcellularLocation>
</comment>
<accession>A0A1D1VDZ7</accession>
<dbReference type="PANTHER" id="PTHR10276:SF3">
    <property type="entry name" value="CORE-BINDING FACTOR SUBUNIT BETA"/>
    <property type="match status" value="1"/>
</dbReference>
<dbReference type="AlphaFoldDB" id="A0A1D1VDZ7"/>
<evidence type="ECO:0000256" key="2">
    <source>
        <dbReference type="ARBA" id="ARBA00023242"/>
    </source>
</evidence>
<evidence type="ECO:0000313" key="6">
    <source>
        <dbReference type="Proteomes" id="UP000186922"/>
    </source>
</evidence>